<dbReference type="Proteomes" id="UP001145050">
    <property type="component" value="Unassembled WGS sequence"/>
</dbReference>
<accession>A0A9X3WSN3</accession>
<name>A0A9X3WSN3_9BACI</name>
<gene>
    <name evidence="2" type="ORF">NC797_11275</name>
</gene>
<protein>
    <submittedName>
        <fullName evidence="2">YwdI family protein</fullName>
    </submittedName>
</protein>
<proteinExistence type="predicted"/>
<dbReference type="EMBL" id="JAMQKB010000010">
    <property type="protein sequence ID" value="MDC3425087.1"/>
    <property type="molecule type" value="Genomic_DNA"/>
</dbReference>
<reference evidence="2" key="1">
    <citation type="submission" date="2022-06" db="EMBL/GenBank/DDBJ databases">
        <title>Aquibacillus sp. a new bacterium isolated from soil saline samples.</title>
        <authorList>
            <person name="Galisteo C."/>
            <person name="De La Haba R."/>
            <person name="Sanchez-Porro C."/>
            <person name="Ventosa A."/>
        </authorList>
    </citation>
    <scope>NUCLEOTIDE SEQUENCE</scope>
    <source>
        <strain evidence="2">3ASR75-11</strain>
    </source>
</reference>
<evidence type="ECO:0000313" key="3">
    <source>
        <dbReference type="Proteomes" id="UP001145050"/>
    </source>
</evidence>
<dbReference type="InterPro" id="IPR035218">
    <property type="entry name" value="DUF5327"/>
</dbReference>
<feature type="region of interest" description="Disordered" evidence="1">
    <location>
        <begin position="65"/>
        <end position="85"/>
    </location>
</feature>
<keyword evidence="3" id="KW-1185">Reference proteome</keyword>
<dbReference type="Pfam" id="PF17261">
    <property type="entry name" value="DUF5327"/>
    <property type="match status" value="1"/>
</dbReference>
<dbReference type="AlphaFoldDB" id="A0A9X3WSN3"/>
<dbReference type="RefSeq" id="WP_272436887.1">
    <property type="nucleotide sequence ID" value="NZ_JAMQKB010000010.1"/>
</dbReference>
<evidence type="ECO:0000256" key="1">
    <source>
        <dbReference type="SAM" id="MobiDB-lite"/>
    </source>
</evidence>
<organism evidence="2 3">
    <name type="scientific">Terrihalobacillus insolitus</name>
    <dbReference type="NCBI Taxonomy" id="2950438"/>
    <lineage>
        <taxon>Bacteria</taxon>
        <taxon>Bacillati</taxon>
        <taxon>Bacillota</taxon>
        <taxon>Bacilli</taxon>
        <taxon>Bacillales</taxon>
        <taxon>Bacillaceae</taxon>
        <taxon>Terrihalobacillus</taxon>
    </lineage>
</organism>
<feature type="compositionally biased region" description="Polar residues" evidence="1">
    <location>
        <begin position="65"/>
        <end position="80"/>
    </location>
</feature>
<comment type="caution">
    <text evidence="2">The sequence shown here is derived from an EMBL/GenBank/DDBJ whole genome shotgun (WGS) entry which is preliminary data.</text>
</comment>
<sequence length="99" mass="11224">MAISNRAVLKKMQIEIQEALRKEHTEFVREHIRAVRLLCDLVLEEDKTNSENPSKKELDAMIGDSTQPLKQQNNVISDSKTGVPKINAEEANGESIFDF</sequence>
<evidence type="ECO:0000313" key="2">
    <source>
        <dbReference type="EMBL" id="MDC3425087.1"/>
    </source>
</evidence>